<dbReference type="InterPro" id="IPR044974">
    <property type="entry name" value="Disease_R_plants"/>
</dbReference>
<dbReference type="OrthoDB" id="1749092at2759"/>
<dbReference type="Gene3D" id="1.10.8.430">
    <property type="entry name" value="Helical domain of apoptotic protease-activating factors"/>
    <property type="match status" value="1"/>
</dbReference>
<keyword evidence="2" id="KW-0677">Repeat</keyword>
<dbReference type="SMART" id="SM00255">
    <property type="entry name" value="TIR"/>
    <property type="match status" value="1"/>
</dbReference>
<dbReference type="GO" id="GO:0007165">
    <property type="term" value="P:signal transduction"/>
    <property type="evidence" value="ECO:0007669"/>
    <property type="project" value="InterPro"/>
</dbReference>
<dbReference type="GO" id="GO:0043531">
    <property type="term" value="F:ADP binding"/>
    <property type="evidence" value="ECO:0007669"/>
    <property type="project" value="InterPro"/>
</dbReference>
<dbReference type="SUPFAM" id="SSF52540">
    <property type="entry name" value="P-loop containing nucleoside triphosphate hydrolases"/>
    <property type="match status" value="1"/>
</dbReference>
<dbReference type="InterPro" id="IPR035897">
    <property type="entry name" value="Toll_tir_struct_dom_sf"/>
</dbReference>
<proteinExistence type="predicted"/>
<dbReference type="Pfam" id="PF23282">
    <property type="entry name" value="WHD_ROQ1"/>
    <property type="match status" value="1"/>
</dbReference>
<gene>
    <name evidence="6" type="primary">N</name>
    <name evidence="6" type="ORF">CR513_23925</name>
</gene>
<evidence type="ECO:0000259" key="5">
    <source>
        <dbReference type="PROSITE" id="PS50104"/>
    </source>
</evidence>
<dbReference type="Pfam" id="PF00931">
    <property type="entry name" value="NB-ARC"/>
    <property type="match status" value="1"/>
</dbReference>
<dbReference type="PANTHER" id="PTHR11017">
    <property type="entry name" value="LEUCINE-RICH REPEAT-CONTAINING PROTEIN"/>
    <property type="match status" value="1"/>
</dbReference>
<dbReference type="Gene3D" id="3.40.50.10140">
    <property type="entry name" value="Toll/interleukin-1 receptor homology (TIR) domain"/>
    <property type="match status" value="1"/>
</dbReference>
<comment type="caution">
    <text evidence="6">The sequence shown here is derived from an EMBL/GenBank/DDBJ whole genome shotgun (WGS) entry which is preliminary data.</text>
</comment>
<dbReference type="GO" id="GO:0006952">
    <property type="term" value="P:defense response"/>
    <property type="evidence" value="ECO:0007669"/>
    <property type="project" value="UniProtKB-KW"/>
</dbReference>
<dbReference type="Pfam" id="PF07725">
    <property type="entry name" value="LRR_3"/>
    <property type="match status" value="1"/>
</dbReference>
<dbReference type="SUPFAM" id="SSF52058">
    <property type="entry name" value="L domain-like"/>
    <property type="match status" value="1"/>
</dbReference>
<dbReference type="Pfam" id="PF01582">
    <property type="entry name" value="TIR"/>
    <property type="match status" value="1"/>
</dbReference>
<evidence type="ECO:0000256" key="4">
    <source>
        <dbReference type="ARBA" id="ARBA00023027"/>
    </source>
</evidence>
<dbReference type="SUPFAM" id="SSF46785">
    <property type="entry name" value="Winged helix' DNA-binding domain"/>
    <property type="match status" value="1"/>
</dbReference>
<evidence type="ECO:0000256" key="2">
    <source>
        <dbReference type="ARBA" id="ARBA00022737"/>
    </source>
</evidence>
<feature type="domain" description="TIR" evidence="5">
    <location>
        <begin position="100"/>
        <end position="260"/>
    </location>
</feature>
<reference evidence="6" key="1">
    <citation type="submission" date="2018-05" db="EMBL/GenBank/DDBJ databases">
        <title>Draft genome of Mucuna pruriens seed.</title>
        <authorList>
            <person name="Nnadi N.E."/>
            <person name="Vos R."/>
            <person name="Hasami M.H."/>
            <person name="Devisetty U.K."/>
            <person name="Aguiy J.C."/>
        </authorList>
    </citation>
    <scope>NUCLEOTIDE SEQUENCE [LARGE SCALE GENOMIC DNA]</scope>
    <source>
        <strain evidence="6">JCA_2017</strain>
    </source>
</reference>
<dbReference type="InterPro" id="IPR011713">
    <property type="entry name" value="Leu-rich_rpt_3"/>
</dbReference>
<dbReference type="InterPro" id="IPR042197">
    <property type="entry name" value="Apaf_helical"/>
</dbReference>
<keyword evidence="1" id="KW-0433">Leucine-rich repeat</keyword>
<protein>
    <submittedName>
        <fullName evidence="6">TMV resistance protein N</fullName>
    </submittedName>
</protein>
<evidence type="ECO:0000313" key="6">
    <source>
        <dbReference type="EMBL" id="RDX93755.1"/>
    </source>
</evidence>
<evidence type="ECO:0000256" key="3">
    <source>
        <dbReference type="ARBA" id="ARBA00022821"/>
    </source>
</evidence>
<dbReference type="PROSITE" id="PS50104">
    <property type="entry name" value="TIR"/>
    <property type="match status" value="1"/>
</dbReference>
<dbReference type="InterPro" id="IPR027417">
    <property type="entry name" value="P-loop_NTPase"/>
</dbReference>
<dbReference type="PANTHER" id="PTHR11017:SF243">
    <property type="entry name" value="ADP-RIBOSYL CYCLASE_CYCLIC ADP-RIBOSE HYDROLASE"/>
    <property type="match status" value="1"/>
</dbReference>
<evidence type="ECO:0000256" key="1">
    <source>
        <dbReference type="ARBA" id="ARBA00022614"/>
    </source>
</evidence>
<dbReference type="InterPro" id="IPR036390">
    <property type="entry name" value="WH_DNA-bd_sf"/>
</dbReference>
<dbReference type="InterPro" id="IPR032675">
    <property type="entry name" value="LRR_dom_sf"/>
</dbReference>
<dbReference type="Gene3D" id="3.80.10.10">
    <property type="entry name" value="Ribonuclease Inhibitor"/>
    <property type="match status" value="2"/>
</dbReference>
<keyword evidence="4" id="KW-0520">NAD</keyword>
<dbReference type="Proteomes" id="UP000257109">
    <property type="component" value="Unassembled WGS sequence"/>
</dbReference>
<keyword evidence="3" id="KW-0611">Plant defense</keyword>
<dbReference type="SUPFAM" id="SSF52200">
    <property type="entry name" value="Toll/Interleukin receptor TIR domain"/>
    <property type="match status" value="1"/>
</dbReference>
<keyword evidence="7" id="KW-1185">Reference proteome</keyword>
<dbReference type="AlphaFoldDB" id="A0A371GT93"/>
<feature type="non-terminal residue" evidence="6">
    <location>
        <position position="1"/>
    </location>
</feature>
<organism evidence="6 7">
    <name type="scientific">Mucuna pruriens</name>
    <name type="common">Velvet bean</name>
    <name type="synonym">Dolichos pruriens</name>
    <dbReference type="NCBI Taxonomy" id="157652"/>
    <lineage>
        <taxon>Eukaryota</taxon>
        <taxon>Viridiplantae</taxon>
        <taxon>Streptophyta</taxon>
        <taxon>Embryophyta</taxon>
        <taxon>Tracheophyta</taxon>
        <taxon>Spermatophyta</taxon>
        <taxon>Magnoliopsida</taxon>
        <taxon>eudicotyledons</taxon>
        <taxon>Gunneridae</taxon>
        <taxon>Pentapetalae</taxon>
        <taxon>rosids</taxon>
        <taxon>fabids</taxon>
        <taxon>Fabales</taxon>
        <taxon>Fabaceae</taxon>
        <taxon>Papilionoideae</taxon>
        <taxon>50 kb inversion clade</taxon>
        <taxon>NPAAA clade</taxon>
        <taxon>indigoferoid/millettioid clade</taxon>
        <taxon>Phaseoleae</taxon>
        <taxon>Mucuna</taxon>
    </lineage>
</organism>
<dbReference type="InterPro" id="IPR058192">
    <property type="entry name" value="WHD_ROQ1-like"/>
</dbReference>
<dbReference type="PRINTS" id="PR00364">
    <property type="entry name" value="DISEASERSIST"/>
</dbReference>
<name>A0A371GT93_MUCPR</name>
<dbReference type="Gene3D" id="3.40.50.300">
    <property type="entry name" value="P-loop containing nucleotide triphosphate hydrolases"/>
    <property type="match status" value="1"/>
</dbReference>
<dbReference type="FunFam" id="3.40.50.10140:FF:000007">
    <property type="entry name" value="Disease resistance protein (TIR-NBS-LRR class)"/>
    <property type="match status" value="1"/>
</dbReference>
<accession>A0A371GT93</accession>
<dbReference type="InterPro" id="IPR002182">
    <property type="entry name" value="NB-ARC"/>
</dbReference>
<dbReference type="EMBL" id="QJKJ01004534">
    <property type="protein sequence ID" value="RDX93755.1"/>
    <property type="molecule type" value="Genomic_DNA"/>
</dbReference>
<evidence type="ECO:0000313" key="7">
    <source>
        <dbReference type="Proteomes" id="UP000257109"/>
    </source>
</evidence>
<dbReference type="InterPro" id="IPR000157">
    <property type="entry name" value="TIR_dom"/>
</dbReference>
<sequence length="1133" mass="130279">MWDPTRNLLRKCEKLTASYTTNGTSQKHRCQCQEAAKKAREDFASYMTNEASQKHTFHEQSLGFDLHYYSVQYLELIMTEQQMMSVVASSSNSSSMMSSKKYDVFLSFRGEDTRENFISHLHEALMQKKVETYIDYRLQKGDEISPELMKAIEDSHVSVVILSKNYASSKWCLEELSKILEYKKNQGQIVIPVFYNIDPSHVRKHTGSYKKAFGKHKREARLNKWKAALTEVANLAGWDSRNRTESELLKDIVGDVLRKLTPRYANQLKGLVGIENNYEQIKSLLKLGSSEVRTLGIWGMGGIGKTTLATALYAKLSPMFEVGCFLANVRERSNTDGGLEALRNKLFSKLLENENHYFDAPFLVPDFVIRRLGHKKVFIVLDDVATINQLEYLVRDCDFLGLGSRVIVTTRNKQIFHQVVEVYEVKELSFDHSLQLFCLIVFDEKQPKHEYEDLSRNAISYCKGIPLALKVLGAGLRRRSKEAWESEMRKLQKMPNMEIHNIIKLSYDGLDCFEKDIFLDIACFFKGESRCWVINLLEAFEFYATCGIEVLLDKALITISDNDRIEMHDLIQQMGWEIVHQESIKEPGRRSRLWKHEEVHDVLKNNMGTDVVEGIALNLFALTGDLNLSSNSFTKMTNMRFLKIHGRSKLTNRFNVYLPNGLESLSYKLRYLHWNGFCLESLPSNFCAEQLVQLHMPHSKVKKLWDGIQNIVNLKEVDLRGSGDLIEIPDLSKAEKLETVFLHECESLRQPHPSMSSLPKLTCLSLTVCKEMESLTIHSKSLSQLHLDGCSSLKEVSVTSKEMTCLRVPHTTMCALPSSIWRNWKLTFLILRGCNNIEKLSNDLGMRSITTSGNSICPQHKASNLSFFEALVHNIDHFLSLEELDLHESNVESLPANIKNLPLLRKLHLYNCRKLVSLPELPPSLRELLLYDCRKLIYLPKLPPSLGEVIALNCTSLETDFIQQLVLQHMLHNRIPYLHQKYLNNPNYHRFRYFMFPGDHVMDKCGFRTIESSMIIPYLPLSSLDLCGFIYCIILSNGSYRGFVSCSIYQDDKQVGQDKNCISRKNSISDHVLVSYVKMWDFVCDMPFKFEFNYCDPSKHEHHQVRIQECGVFPVYASESGLKMFGSSGEEIF</sequence>